<comment type="similarity">
    <text evidence="1">Belongs to the GSP E family.</text>
</comment>
<keyword evidence="3" id="KW-0067">ATP-binding</keyword>
<dbReference type="InterPro" id="IPR027417">
    <property type="entry name" value="P-loop_NTPase"/>
</dbReference>
<evidence type="ECO:0000313" key="5">
    <source>
        <dbReference type="EMBL" id="QND70455.1"/>
    </source>
</evidence>
<dbReference type="Gene3D" id="3.40.50.300">
    <property type="entry name" value="P-loop containing nucleotide triphosphate hydrolases"/>
    <property type="match status" value="1"/>
</dbReference>
<dbReference type="Pfam" id="PF05157">
    <property type="entry name" value="MshEN"/>
    <property type="match status" value="1"/>
</dbReference>
<dbReference type="KEGG" id="trb:HB776_03750"/>
<reference evidence="6" key="1">
    <citation type="journal article" date="2020" name="Mol. Plant Microbe">
        <title>Rhizobial microsymbionts of the narrowly endemic Oxytropis species growing in Kamchatka are characterized by significant genetic diversity and possess a set of genes that are associated with T3SS and T6SS secretion systems and can affect the development of symbiosis.</title>
        <authorList>
            <person name="Safronova V."/>
            <person name="Guro P."/>
            <person name="Sazanova A."/>
            <person name="Kuznetsova I."/>
            <person name="Belimov A."/>
            <person name="Yakubov V."/>
            <person name="Chirak E."/>
            <person name="Afonin A."/>
            <person name="Gogolev Y."/>
            <person name="Andronov E."/>
            <person name="Tikhonovich I."/>
        </authorList>
    </citation>
    <scope>NUCLEOTIDE SEQUENCE [LARGE SCALE GENOMIC DNA]</scope>
    <source>
        <strain evidence="6">581</strain>
    </source>
</reference>
<dbReference type="PROSITE" id="PS00662">
    <property type="entry name" value="T2SP_E"/>
    <property type="match status" value="1"/>
</dbReference>
<evidence type="ECO:0000256" key="3">
    <source>
        <dbReference type="ARBA" id="ARBA00022840"/>
    </source>
</evidence>
<evidence type="ECO:0000256" key="1">
    <source>
        <dbReference type="ARBA" id="ARBA00006611"/>
    </source>
</evidence>
<feature type="domain" description="Bacterial type II secretion system protein E" evidence="4">
    <location>
        <begin position="405"/>
        <end position="419"/>
    </location>
</feature>
<evidence type="ECO:0000256" key="2">
    <source>
        <dbReference type="ARBA" id="ARBA00022741"/>
    </source>
</evidence>
<dbReference type="Gene3D" id="1.10.40.70">
    <property type="match status" value="1"/>
</dbReference>
<accession>A0A7G6TUM3</accession>
<gene>
    <name evidence="5" type="ORF">HB776_03750</name>
</gene>
<dbReference type="PANTHER" id="PTHR30258">
    <property type="entry name" value="TYPE II SECRETION SYSTEM PROTEIN GSPE-RELATED"/>
    <property type="match status" value="1"/>
</dbReference>
<dbReference type="PANTHER" id="PTHR30258:SF2">
    <property type="entry name" value="COMG OPERON PROTEIN 1"/>
    <property type="match status" value="1"/>
</dbReference>
<dbReference type="InterPro" id="IPR007831">
    <property type="entry name" value="T2SS_GspE_N"/>
</dbReference>
<dbReference type="AlphaFoldDB" id="A0A7G6TUM3"/>
<dbReference type="InterPro" id="IPR037257">
    <property type="entry name" value="T2SS_E_N_sf"/>
</dbReference>
<dbReference type="Proteomes" id="UP000515291">
    <property type="component" value="Chromosome"/>
</dbReference>
<dbReference type="Gene3D" id="3.30.450.90">
    <property type="match status" value="1"/>
</dbReference>
<dbReference type="Gene3D" id="3.30.300.160">
    <property type="entry name" value="Type II secretion system, protein E, N-terminal domain"/>
    <property type="match status" value="1"/>
</dbReference>
<organism evidence="5 6">
    <name type="scientific">Tardiphaga robiniae</name>
    <dbReference type="NCBI Taxonomy" id="943830"/>
    <lineage>
        <taxon>Bacteria</taxon>
        <taxon>Pseudomonadati</taxon>
        <taxon>Pseudomonadota</taxon>
        <taxon>Alphaproteobacteria</taxon>
        <taxon>Hyphomicrobiales</taxon>
        <taxon>Nitrobacteraceae</taxon>
        <taxon>Tardiphaga</taxon>
    </lineage>
</organism>
<evidence type="ECO:0000259" key="4">
    <source>
        <dbReference type="PROSITE" id="PS00662"/>
    </source>
</evidence>
<dbReference type="FunFam" id="3.40.50.300:FF:000398">
    <property type="entry name" value="Type IV pilus assembly ATPase PilB"/>
    <property type="match status" value="1"/>
</dbReference>
<name>A0A7G6TUM3_9BRAD</name>
<evidence type="ECO:0000313" key="6">
    <source>
        <dbReference type="Proteomes" id="UP000515291"/>
    </source>
</evidence>
<dbReference type="RefSeq" id="WP_184515275.1">
    <property type="nucleotide sequence ID" value="NZ_CP050292.1"/>
</dbReference>
<dbReference type="InterPro" id="IPR003593">
    <property type="entry name" value="AAA+_ATPase"/>
</dbReference>
<dbReference type="SUPFAM" id="SSF52540">
    <property type="entry name" value="P-loop containing nucleoside triphosphate hydrolases"/>
    <property type="match status" value="1"/>
</dbReference>
<keyword evidence="2" id="KW-0547">Nucleotide-binding</keyword>
<dbReference type="SUPFAM" id="SSF160246">
    <property type="entry name" value="EspE N-terminal domain-like"/>
    <property type="match status" value="1"/>
</dbReference>
<dbReference type="EMBL" id="CP050292">
    <property type="protein sequence ID" value="QND70455.1"/>
    <property type="molecule type" value="Genomic_DNA"/>
</dbReference>
<dbReference type="GO" id="GO:0005524">
    <property type="term" value="F:ATP binding"/>
    <property type="evidence" value="ECO:0007669"/>
    <property type="project" value="UniProtKB-KW"/>
</dbReference>
<sequence>MSHQLVLLQRRAAPTLVPARPALGESGFAEAFSDCLLTEGLIDAGAANRARRVAETAAERFDHVLIKLGLISETDLAAAYAAYCNLPLLTADDMPDRPVVAERLKLAFLKANRVLPVVCTGDRLVLAAVDPFVEDIAQAVSYMLDLSVELALLTPAVMEDWLRRLYGDVDANVEQDVERVAALVAGDAGDLDIDRLRDIANEAPVIRLVNQIIVRAAEGRASDIHIEPGRDAIAIRYRVDGFLRHEQAAPAPLRAALTTRIKIMAKLDIAERRLPQDGRIKTVVRGVEIDIRVATVPTVFGESIVMRILDRSRVELDFDKLGLDMAIKNRLAELMELPNGILLVTGPTGSGKTTTLYTALKQLNRPELKIFTVEDPVEYQLQGVNQIQVQPQIGFDFPGALRSILRQDPDIIMIGEIRDLETARIAIQASLTGHLVFSTLHTNGALAAVTRLVDLGVERFLLASTVSGVMAQRLLRKLCPHCARPHSNPQGLLDRICLAIPDHRQDAALAREAVGCEACSGTGYAGRTMACELFVIDETMREVIGRRNQDQRDMEALARQSGFRSLFEDGVAKVLAGETTFEEVLRVTRVS</sequence>
<dbReference type="GO" id="GO:0005886">
    <property type="term" value="C:plasma membrane"/>
    <property type="evidence" value="ECO:0007669"/>
    <property type="project" value="TreeGrafter"/>
</dbReference>
<protein>
    <submittedName>
        <fullName evidence="5">Type II/IV secretion system protein</fullName>
    </submittedName>
</protein>
<dbReference type="Pfam" id="PF00437">
    <property type="entry name" value="T2SSE"/>
    <property type="match status" value="1"/>
</dbReference>
<dbReference type="FunFam" id="3.30.450.90:FF:000001">
    <property type="entry name" value="Type II secretion system ATPase GspE"/>
    <property type="match status" value="1"/>
</dbReference>
<proteinExistence type="inferred from homology"/>
<dbReference type="InterPro" id="IPR001482">
    <property type="entry name" value="T2SS/T4SS_dom"/>
</dbReference>
<dbReference type="CDD" id="cd01129">
    <property type="entry name" value="PulE-GspE-like"/>
    <property type="match status" value="1"/>
</dbReference>
<dbReference type="GO" id="GO:0016887">
    <property type="term" value="F:ATP hydrolysis activity"/>
    <property type="evidence" value="ECO:0007669"/>
    <property type="project" value="TreeGrafter"/>
</dbReference>
<dbReference type="SMART" id="SM00382">
    <property type="entry name" value="AAA"/>
    <property type="match status" value="1"/>
</dbReference>